<proteinExistence type="predicted"/>
<feature type="transmembrane region" description="Helical" evidence="5">
    <location>
        <begin position="94"/>
        <end position="113"/>
    </location>
</feature>
<dbReference type="PANTHER" id="PTHR36974:SF1">
    <property type="entry name" value="DOXX FAMILY MEMBRANE PROTEIN"/>
    <property type="match status" value="1"/>
</dbReference>
<dbReference type="PANTHER" id="PTHR36974">
    <property type="entry name" value="MEMBRANE PROTEIN-RELATED"/>
    <property type="match status" value="1"/>
</dbReference>
<evidence type="ECO:0000313" key="6">
    <source>
        <dbReference type="EMBL" id="MFF0546085.1"/>
    </source>
</evidence>
<keyword evidence="3 5" id="KW-1133">Transmembrane helix</keyword>
<dbReference type="RefSeq" id="WP_387702534.1">
    <property type="nucleotide sequence ID" value="NZ_JBIAMX010000018.1"/>
</dbReference>
<dbReference type="InterPro" id="IPR032808">
    <property type="entry name" value="DoxX"/>
</dbReference>
<gene>
    <name evidence="6" type="ORF">ACFYTF_24920</name>
</gene>
<organism evidence="6 7">
    <name type="scientific">Nocardia thailandica</name>
    <dbReference type="NCBI Taxonomy" id="257275"/>
    <lineage>
        <taxon>Bacteria</taxon>
        <taxon>Bacillati</taxon>
        <taxon>Actinomycetota</taxon>
        <taxon>Actinomycetes</taxon>
        <taxon>Mycobacteriales</taxon>
        <taxon>Nocardiaceae</taxon>
        <taxon>Nocardia</taxon>
    </lineage>
</organism>
<evidence type="ECO:0000256" key="4">
    <source>
        <dbReference type="ARBA" id="ARBA00023136"/>
    </source>
</evidence>
<evidence type="ECO:0000256" key="3">
    <source>
        <dbReference type="ARBA" id="ARBA00022989"/>
    </source>
</evidence>
<comment type="caution">
    <text evidence="6">The sequence shown here is derived from an EMBL/GenBank/DDBJ whole genome shotgun (WGS) entry which is preliminary data.</text>
</comment>
<feature type="transmembrane region" description="Helical" evidence="5">
    <location>
        <begin position="28"/>
        <end position="47"/>
    </location>
</feature>
<evidence type="ECO:0000256" key="1">
    <source>
        <dbReference type="ARBA" id="ARBA00004141"/>
    </source>
</evidence>
<feature type="transmembrane region" description="Helical" evidence="5">
    <location>
        <begin position="125"/>
        <end position="144"/>
    </location>
</feature>
<comment type="subcellular location">
    <subcellularLocation>
        <location evidence="1">Membrane</location>
        <topology evidence="1">Multi-pass membrane protein</topology>
    </subcellularLocation>
</comment>
<dbReference type="Proteomes" id="UP001601444">
    <property type="component" value="Unassembled WGS sequence"/>
</dbReference>
<keyword evidence="4 5" id="KW-0472">Membrane</keyword>
<keyword evidence="2 5" id="KW-0812">Transmembrane</keyword>
<name>A0ABW6PUH9_9NOCA</name>
<evidence type="ECO:0000256" key="5">
    <source>
        <dbReference type="SAM" id="Phobius"/>
    </source>
</evidence>
<sequence length="145" mass="14844">MAPFVVLAAVTVLTRLLGLLTDLSWPDSWPHALAAGLAAMFALTASAHFLPPRRDALVAMVPPRLPNAAALVTLTGVLELAGAVGLLIPATSALAAWCLFALLLAMFPANVRAARADVGVTSMPLPARTALQVLFLAACAVVALG</sequence>
<evidence type="ECO:0000256" key="2">
    <source>
        <dbReference type="ARBA" id="ARBA00022692"/>
    </source>
</evidence>
<dbReference type="Pfam" id="PF13564">
    <property type="entry name" value="DoxX_2"/>
    <property type="match status" value="1"/>
</dbReference>
<evidence type="ECO:0000313" key="7">
    <source>
        <dbReference type="Proteomes" id="UP001601444"/>
    </source>
</evidence>
<protein>
    <submittedName>
        <fullName evidence="6">DoxX family protein</fullName>
    </submittedName>
</protein>
<keyword evidence="7" id="KW-1185">Reference proteome</keyword>
<reference evidence="6 7" key="1">
    <citation type="submission" date="2024-10" db="EMBL/GenBank/DDBJ databases">
        <title>The Natural Products Discovery Center: Release of the First 8490 Sequenced Strains for Exploring Actinobacteria Biosynthetic Diversity.</title>
        <authorList>
            <person name="Kalkreuter E."/>
            <person name="Kautsar S.A."/>
            <person name="Yang D."/>
            <person name="Bader C.D."/>
            <person name="Teijaro C.N."/>
            <person name="Fluegel L."/>
            <person name="Davis C.M."/>
            <person name="Simpson J.R."/>
            <person name="Lauterbach L."/>
            <person name="Steele A.D."/>
            <person name="Gui C."/>
            <person name="Meng S."/>
            <person name="Li G."/>
            <person name="Viehrig K."/>
            <person name="Ye F."/>
            <person name="Su P."/>
            <person name="Kiefer A.F."/>
            <person name="Nichols A."/>
            <person name="Cepeda A.J."/>
            <person name="Yan W."/>
            <person name="Fan B."/>
            <person name="Jiang Y."/>
            <person name="Adhikari A."/>
            <person name="Zheng C.-J."/>
            <person name="Schuster L."/>
            <person name="Cowan T.M."/>
            <person name="Smanski M.J."/>
            <person name="Chevrette M.G."/>
            <person name="De Carvalho L.P.S."/>
            <person name="Shen B."/>
        </authorList>
    </citation>
    <scope>NUCLEOTIDE SEQUENCE [LARGE SCALE GENOMIC DNA]</scope>
    <source>
        <strain evidence="6 7">NPDC004045</strain>
    </source>
</reference>
<dbReference type="EMBL" id="JBIAMX010000018">
    <property type="protein sequence ID" value="MFF0546085.1"/>
    <property type="molecule type" value="Genomic_DNA"/>
</dbReference>
<accession>A0ABW6PUH9</accession>